<evidence type="ECO:0000256" key="1">
    <source>
        <dbReference type="ARBA" id="ARBA00022737"/>
    </source>
</evidence>
<dbReference type="SUPFAM" id="SSF82185">
    <property type="entry name" value="Histone H3 K4-specific methyltransferase SET7/9 N-terminal domain"/>
    <property type="match status" value="1"/>
</dbReference>
<dbReference type="KEGG" id="rarg:115739989"/>
<dbReference type="Pfam" id="PF02493">
    <property type="entry name" value="MORN"/>
    <property type="match status" value="4"/>
</dbReference>
<evidence type="ECO:0000313" key="3">
    <source>
        <dbReference type="RefSeq" id="XP_030529172.1"/>
    </source>
</evidence>
<dbReference type="Gene3D" id="2.20.110.10">
    <property type="entry name" value="Histone H3 K4-specific methyltransferase SET7/9 N-terminal domain"/>
    <property type="match status" value="2"/>
</dbReference>
<proteinExistence type="predicted"/>
<dbReference type="OrthoDB" id="270720at2759"/>
<keyword evidence="2" id="KW-1185">Reference proteome</keyword>
<dbReference type="GO" id="GO:0010020">
    <property type="term" value="P:chloroplast fission"/>
    <property type="evidence" value="ECO:0007669"/>
    <property type="project" value="TreeGrafter"/>
</dbReference>
<keyword evidence="1" id="KW-0677">Repeat</keyword>
<sequence>MSRTLRLPLNPATTRRAAWPRPSLRRLRPHSLSFPPFSRRIRRDSGERCEVSGAGVAPFPVRVRLNGERIGDDEKVGGGGGCDAQFVEVIGVGSRKDAVLDFCLDSPFGFESVRFWNIVRNDPTKVQLQQRTLDKDTSPSLVEAPDIMQSSLKAIILVASAGYGSDHTIAMDVLRRVKSANGFAVAVFLKPFSFEGRRRQDEVKDLVDKLKEHTTFCINIDTDLLLQKDMVTLDEAVRTANNAVLLAINAISILTSDVHKKHLDLMQNSMKDLNITEVMEALERCKEGRIGFGSGYNIKTSILQAIYDCPFLSPGVEDFNGIVICILTSSGGNQLNLKAFLETFRQVTGYQKEVIVSMVQEPTLEANVLVTTVVTVGLGDRNPQKSSILSRLAQSFPFVFNLFGKQQPQLKGSQGKSSFETADPSQVTNVLDLDKVQSGVALNGRGQGSVFDSGEPESSAKIENNEIHSSRSYERGEFRFSESNAELRILDDRLPEGSPSFQREPLSSWNFTPGCEVAREWARERAHDSSRSMLNTMSVFQLPVGVKPSNELKDSQNIANSAQNEIQENVAEAQPVDDSIASSWSGVTDVGFGAVKDFYDAASTLIQGKRPDVHQKQGNLSARAASMLEAERYSPKTWNPNVEMKYRGGIYRGRCQGGLPEGKGRLVLNDGSIYDGMWRYGKRSGSGTYCFSNGDVFQGSWRDDVMHGKGWFYFHTGDRWFANFWKGKANGEGRFYTKSGDVWFGQFEDGWRHGRFLCIEVNGDRYLEIWDRGVLLSRKQLDSDDDVL</sequence>
<dbReference type="GeneID" id="115739989"/>
<reference evidence="3" key="1">
    <citation type="submission" date="2025-08" db="UniProtKB">
        <authorList>
            <consortium name="RefSeq"/>
        </authorList>
    </citation>
    <scope>IDENTIFICATION</scope>
    <source>
        <tissue evidence="3">Leaf</tissue>
    </source>
</reference>
<dbReference type="Proteomes" id="UP000827889">
    <property type="component" value="Chromosome 5"/>
</dbReference>
<dbReference type="PANTHER" id="PTHR43215:SF15">
    <property type="entry name" value="PROTEIN ACCUMULATION AND REPLICATION OF CHLOROPLASTS 3, CHLOROPLASTIC"/>
    <property type="match status" value="1"/>
</dbReference>
<dbReference type="PANTHER" id="PTHR43215">
    <property type="entry name" value="RADIAL SPOKE HEAD 1 HOMOLOG"/>
    <property type="match status" value="1"/>
</dbReference>
<dbReference type="RefSeq" id="XP_030529172.1">
    <property type="nucleotide sequence ID" value="XM_030673312.2"/>
</dbReference>
<evidence type="ECO:0000313" key="2">
    <source>
        <dbReference type="Proteomes" id="UP000827889"/>
    </source>
</evidence>
<organism evidence="2 3">
    <name type="scientific">Rhodamnia argentea</name>
    <dbReference type="NCBI Taxonomy" id="178133"/>
    <lineage>
        <taxon>Eukaryota</taxon>
        <taxon>Viridiplantae</taxon>
        <taxon>Streptophyta</taxon>
        <taxon>Embryophyta</taxon>
        <taxon>Tracheophyta</taxon>
        <taxon>Spermatophyta</taxon>
        <taxon>Magnoliopsida</taxon>
        <taxon>eudicotyledons</taxon>
        <taxon>Gunneridae</taxon>
        <taxon>Pentapetalae</taxon>
        <taxon>rosids</taxon>
        <taxon>malvids</taxon>
        <taxon>Myrtales</taxon>
        <taxon>Myrtaceae</taxon>
        <taxon>Myrtoideae</taxon>
        <taxon>Myrteae</taxon>
        <taxon>Australasian group</taxon>
        <taxon>Rhodamnia</taxon>
    </lineage>
</organism>
<dbReference type="AlphaFoldDB" id="A0A8B8P2V4"/>
<accession>A0A8B8P2V4</accession>
<dbReference type="GO" id="GO:0009707">
    <property type="term" value="C:chloroplast outer membrane"/>
    <property type="evidence" value="ECO:0007669"/>
    <property type="project" value="TreeGrafter"/>
</dbReference>
<dbReference type="GO" id="GO:0005829">
    <property type="term" value="C:cytosol"/>
    <property type="evidence" value="ECO:0007669"/>
    <property type="project" value="TreeGrafter"/>
</dbReference>
<gene>
    <name evidence="3" type="primary">LOC115739989</name>
</gene>
<dbReference type="InterPro" id="IPR003409">
    <property type="entry name" value="MORN"/>
</dbReference>
<dbReference type="InterPro" id="IPR036525">
    <property type="entry name" value="Tubulin/FtsZ_GTPase_sf"/>
</dbReference>
<dbReference type="SMART" id="SM00698">
    <property type="entry name" value="MORN"/>
    <property type="match status" value="3"/>
</dbReference>
<dbReference type="SUPFAM" id="SSF52490">
    <property type="entry name" value="Tubulin nucleotide-binding domain-like"/>
    <property type="match status" value="1"/>
</dbReference>
<dbReference type="Gene3D" id="3.40.50.1440">
    <property type="entry name" value="Tubulin/FtsZ, GTPase domain"/>
    <property type="match status" value="1"/>
</dbReference>
<protein>
    <submittedName>
        <fullName evidence="3">Protein ACCUMULATION AND REPLICATION OF CHLOROPLASTS 3, chloroplastic</fullName>
    </submittedName>
</protein>
<name>A0A8B8P2V4_9MYRT</name>